<dbReference type="EMBL" id="JAOPGA020001083">
    <property type="protein sequence ID" value="KAL0484922.1"/>
    <property type="molecule type" value="Genomic_DNA"/>
</dbReference>
<name>A0AAW2Z553_9EUKA</name>
<dbReference type="GO" id="GO:0005737">
    <property type="term" value="C:cytoplasm"/>
    <property type="evidence" value="ECO:0007669"/>
    <property type="project" value="TreeGrafter"/>
</dbReference>
<dbReference type="PANTHER" id="PTHR15032:SF4">
    <property type="entry name" value="N-ACYL-PHOSPHATIDYLETHANOLAMINE-HYDROLYZING PHOSPHOLIPASE D"/>
    <property type="match status" value="1"/>
</dbReference>
<feature type="domain" description="Metallo-beta-lactamase" evidence="1">
    <location>
        <begin position="90"/>
        <end position="323"/>
    </location>
</feature>
<keyword evidence="3" id="KW-1185">Reference proteome</keyword>
<gene>
    <name evidence="2" type="ORF">AKO1_011792</name>
</gene>
<dbReference type="Pfam" id="PF12706">
    <property type="entry name" value="Lactamase_B_2"/>
    <property type="match status" value="1"/>
</dbReference>
<comment type="caution">
    <text evidence="2">The sequence shown here is derived from an EMBL/GenBank/DDBJ whole genome shotgun (WGS) entry which is preliminary data.</text>
</comment>
<dbReference type="AlphaFoldDB" id="A0AAW2Z553"/>
<accession>A0AAW2Z553</accession>
<dbReference type="InterPro" id="IPR001279">
    <property type="entry name" value="Metallo-B-lactamas"/>
</dbReference>
<reference evidence="2 3" key="1">
    <citation type="submission" date="2024-03" db="EMBL/GenBank/DDBJ databases">
        <title>The Acrasis kona genome and developmental transcriptomes reveal deep origins of eukaryotic multicellular pathways.</title>
        <authorList>
            <person name="Sheikh S."/>
            <person name="Fu C.-J."/>
            <person name="Brown M.W."/>
            <person name="Baldauf S.L."/>
        </authorList>
    </citation>
    <scope>NUCLEOTIDE SEQUENCE [LARGE SCALE GENOMIC DNA]</scope>
    <source>
        <strain evidence="2 3">ATCC MYA-3509</strain>
    </source>
</reference>
<sequence>MHNHKHNIVLPKHHKADGTFQNIGETYKLPSWKKELAFDLTYFLMNKKAPNLAELPSHVPNWDKIYNPDPNEIVHTWIGHSTFLLQVGGYNILTDPIMGERVGPIKNIGPKRLRPTPMTVDQLPPIDVVVISHDHFDHCDTFTLRDLVKRFGDKVKFYVPLRLNKWMMKNITGLKSTNLDHLDWWHTVYAPERNETTTYVNSDRQPVTGRLELTFLPAQHWSNRTFFDLRSTLWGGWGIKFIPHDTSVRPKTIYHAGDTGYDPLLFKKIGSRWSKPNGGIDLALIPIGAYAPRYYSRCEHIDPAESYLVAMDIHARHCVAMHWGTFDLATEALLEPKIKLEQMKKIHSGHDENYFITVFPGETKVVELKEHLVLTEKSIV</sequence>
<evidence type="ECO:0000313" key="3">
    <source>
        <dbReference type="Proteomes" id="UP001431209"/>
    </source>
</evidence>
<evidence type="ECO:0000259" key="1">
    <source>
        <dbReference type="Pfam" id="PF12706"/>
    </source>
</evidence>
<dbReference type="Proteomes" id="UP001431209">
    <property type="component" value="Unassembled WGS sequence"/>
</dbReference>
<dbReference type="Gene3D" id="3.60.15.10">
    <property type="entry name" value="Ribonuclease Z/Hydroxyacylglutathione hydrolase-like"/>
    <property type="match status" value="1"/>
</dbReference>
<dbReference type="PANTHER" id="PTHR15032">
    <property type="entry name" value="N-ACYL-PHOSPHATIDYLETHANOLAMINE-HYDROLYZING PHOSPHOLIPASE D"/>
    <property type="match status" value="1"/>
</dbReference>
<dbReference type="SUPFAM" id="SSF56281">
    <property type="entry name" value="Metallo-hydrolase/oxidoreductase"/>
    <property type="match status" value="1"/>
</dbReference>
<organism evidence="2 3">
    <name type="scientific">Acrasis kona</name>
    <dbReference type="NCBI Taxonomy" id="1008807"/>
    <lineage>
        <taxon>Eukaryota</taxon>
        <taxon>Discoba</taxon>
        <taxon>Heterolobosea</taxon>
        <taxon>Tetramitia</taxon>
        <taxon>Eutetramitia</taxon>
        <taxon>Acrasidae</taxon>
        <taxon>Acrasis</taxon>
    </lineage>
</organism>
<dbReference type="InterPro" id="IPR036866">
    <property type="entry name" value="RibonucZ/Hydroxyglut_hydro"/>
</dbReference>
<proteinExistence type="predicted"/>
<protein>
    <recommendedName>
        <fullName evidence="1">Metallo-beta-lactamase domain-containing protein</fullName>
    </recommendedName>
</protein>
<evidence type="ECO:0000313" key="2">
    <source>
        <dbReference type="EMBL" id="KAL0484922.1"/>
    </source>
</evidence>